<feature type="chain" id="PRO_5020986748" evidence="1">
    <location>
        <begin position="25"/>
        <end position="137"/>
    </location>
</feature>
<keyword evidence="1" id="KW-0732">Signal</keyword>
<dbReference type="RefSeq" id="WP_135963423.1">
    <property type="nucleotide sequence ID" value="NZ_SRXT01000003.1"/>
</dbReference>
<sequence>MRKGLATLALTIVLVPFPGGGAQASGGGTAADAEGLNLVPMDEVIVPIIESDRVAGNMRFKLVLETKDAATAAKATAEMPALRDTTVAAALEFARLNASGLRAIDAGRLDHDLNAALKAAEPGVSKVLIVEVAAARN</sequence>
<dbReference type="OrthoDB" id="7504863at2"/>
<comment type="caution">
    <text evidence="2">The sequence shown here is derived from an EMBL/GenBank/DDBJ whole genome shotgun (WGS) entry which is preliminary data.</text>
</comment>
<evidence type="ECO:0000313" key="2">
    <source>
        <dbReference type="EMBL" id="TGX54184.1"/>
    </source>
</evidence>
<dbReference type="EMBL" id="SRXT01000003">
    <property type="protein sequence ID" value="TGX54184.1"/>
    <property type="molecule type" value="Genomic_DNA"/>
</dbReference>
<dbReference type="AlphaFoldDB" id="A0A4S1XCK8"/>
<feature type="signal peptide" evidence="1">
    <location>
        <begin position="1"/>
        <end position="24"/>
    </location>
</feature>
<evidence type="ECO:0000256" key="1">
    <source>
        <dbReference type="SAM" id="SignalP"/>
    </source>
</evidence>
<proteinExistence type="predicted"/>
<gene>
    <name evidence="2" type="ORF">E5A73_08695</name>
</gene>
<name>A0A4S1XCK8_9SPHN</name>
<evidence type="ECO:0000313" key="3">
    <source>
        <dbReference type="Proteomes" id="UP000306147"/>
    </source>
</evidence>
<dbReference type="Proteomes" id="UP000306147">
    <property type="component" value="Unassembled WGS sequence"/>
</dbReference>
<keyword evidence="3" id="KW-1185">Reference proteome</keyword>
<organism evidence="2 3">
    <name type="scientific">Sphingomonas gei</name>
    <dbReference type="NCBI Taxonomy" id="1395960"/>
    <lineage>
        <taxon>Bacteria</taxon>
        <taxon>Pseudomonadati</taxon>
        <taxon>Pseudomonadota</taxon>
        <taxon>Alphaproteobacteria</taxon>
        <taxon>Sphingomonadales</taxon>
        <taxon>Sphingomonadaceae</taxon>
        <taxon>Sphingomonas</taxon>
    </lineage>
</organism>
<protein>
    <submittedName>
        <fullName evidence="2">Uncharacterized protein</fullName>
    </submittedName>
</protein>
<accession>A0A4S1XCK8</accession>
<reference evidence="2 3" key="1">
    <citation type="submission" date="2019-04" db="EMBL/GenBank/DDBJ databases">
        <title>Sphingomonas psychrotolerans sp. nov., isolated from soil in the Tianshan Mountains, Xinjiang, China.</title>
        <authorList>
            <person name="Luo Y."/>
            <person name="Sheng H."/>
        </authorList>
    </citation>
    <scope>NUCLEOTIDE SEQUENCE [LARGE SCALE GENOMIC DNA]</scope>
    <source>
        <strain evidence="2 3">ZFGT-11</strain>
    </source>
</reference>